<dbReference type="SUPFAM" id="SSF57667">
    <property type="entry name" value="beta-beta-alpha zinc fingers"/>
    <property type="match status" value="4"/>
</dbReference>
<keyword evidence="4 10" id="KW-0949">S-adenosyl-L-methionine</keyword>
<keyword evidence="5" id="KW-0479">Metal-binding</keyword>
<evidence type="ECO:0000313" key="14">
    <source>
        <dbReference type="EMBL" id="CAB0029991.1"/>
    </source>
</evidence>
<dbReference type="PANTHER" id="PTHR12315:SF1">
    <property type="entry name" value="RNA 5'-MONOPHOSPHATE METHYLTRANSFERASE"/>
    <property type="match status" value="1"/>
</dbReference>
<evidence type="ECO:0000256" key="1">
    <source>
        <dbReference type="ARBA" id="ARBA00008361"/>
    </source>
</evidence>
<dbReference type="SMART" id="SM00355">
    <property type="entry name" value="ZnF_C2H2"/>
    <property type="match status" value="6"/>
</dbReference>
<keyword evidence="7 9" id="KW-0863">Zinc-finger</keyword>
<evidence type="ECO:0000256" key="5">
    <source>
        <dbReference type="ARBA" id="ARBA00022723"/>
    </source>
</evidence>
<dbReference type="Gene3D" id="3.40.50.150">
    <property type="entry name" value="Vaccinia Virus protein VP39"/>
    <property type="match status" value="1"/>
</dbReference>
<dbReference type="GO" id="GO:0008171">
    <property type="term" value="F:O-methyltransferase activity"/>
    <property type="evidence" value="ECO:0007669"/>
    <property type="project" value="UniProtKB-UniRule"/>
</dbReference>
<dbReference type="FunFam" id="3.30.160.60:FF:000688">
    <property type="entry name" value="zinc finger protein 197 isoform X1"/>
    <property type="match status" value="1"/>
</dbReference>
<feature type="domain" description="C2H2-type" evidence="12">
    <location>
        <begin position="39"/>
        <end position="67"/>
    </location>
</feature>
<dbReference type="PROSITE" id="PS50157">
    <property type="entry name" value="ZINC_FINGER_C2H2_2"/>
    <property type="match status" value="6"/>
</dbReference>
<evidence type="ECO:0000256" key="4">
    <source>
        <dbReference type="ARBA" id="ARBA00022691"/>
    </source>
</evidence>
<dbReference type="InterPro" id="IPR029063">
    <property type="entry name" value="SAM-dependent_MTases_sf"/>
</dbReference>
<name>A0A6H5I2D9_9HYME</name>
<keyword evidence="15" id="KW-1185">Reference proteome</keyword>
<dbReference type="GO" id="GO:0032259">
    <property type="term" value="P:methylation"/>
    <property type="evidence" value="ECO:0007669"/>
    <property type="project" value="UniProtKB-KW"/>
</dbReference>
<dbReference type="GO" id="GO:2000632">
    <property type="term" value="P:negative regulation of pre-miRNA processing"/>
    <property type="evidence" value="ECO:0007669"/>
    <property type="project" value="TreeGrafter"/>
</dbReference>
<dbReference type="Pfam" id="PF00096">
    <property type="entry name" value="zf-C2H2"/>
    <property type="match status" value="5"/>
</dbReference>
<sequence>MTVHEGRKDFACNKCEKKFGLLSILTKHQKTVHEGRKDYACDKCEKRFASKSDLIKHQRAVHEGRKDYECDKCKKKFGHKSNLVVHQRMVHEGRRDYGCDGCEKKFGTKLHLLDHQRTIHESGTNFAHQKTVHEGSKEYACDGCEKKFGRKSDLIRHQNTVHNGHKNFACDICEKKFSHKQHLLGHQKTVHECRKDFACDRCSRCSSRAAAGAISLEPRNNEWWQSEQFEREASEIMISSQLCLKDYIIPEPGETPSMSYMEFLEFARSEKLAQVTESREMCRRELASRMLYKFYDGGAFGGYTPEGWAEAAAAEERRAILCLNTKNQLYEMIRTNDAPFHMYVGFSLYTDLQRKSINFTPRKCLFLTFLIMSDDKLHPSADEPGASRYGNFCNYYQFHSVEARVQQLPLDLLSSTGNDGKKFVALDIGCNAGNLTVELHKCLSEKFPDKEIAILGIDLDPTLIERARELNTLPDSISFQCLDFFSVERESVLAAFLQKHEVNEFDVTFCFSVTMWIHLNHGDAGLERFLRDVSRRCRMMLIEPQPWKCYRNAARRLKRAQAGDFPLLDGLKLKDDMVWHIERIMIVQCMFERLYESEENIWQRKLLLYKRSEL</sequence>
<evidence type="ECO:0000313" key="15">
    <source>
        <dbReference type="Proteomes" id="UP000479190"/>
    </source>
</evidence>
<evidence type="ECO:0000256" key="10">
    <source>
        <dbReference type="PROSITE-ProRule" id="PRU00848"/>
    </source>
</evidence>
<evidence type="ECO:0000256" key="2">
    <source>
        <dbReference type="ARBA" id="ARBA00022603"/>
    </source>
</evidence>
<dbReference type="Pfam" id="PF06859">
    <property type="entry name" value="Bin3"/>
    <property type="match status" value="1"/>
</dbReference>
<accession>A0A6H5I2D9</accession>
<keyword evidence="6" id="KW-0677">Repeat</keyword>
<dbReference type="GO" id="GO:0005634">
    <property type="term" value="C:nucleus"/>
    <property type="evidence" value="ECO:0007669"/>
    <property type="project" value="UniProtKB-ARBA"/>
</dbReference>
<dbReference type="GO" id="GO:0005737">
    <property type="term" value="C:cytoplasm"/>
    <property type="evidence" value="ECO:0007669"/>
    <property type="project" value="TreeGrafter"/>
</dbReference>
<evidence type="ECO:0000256" key="8">
    <source>
        <dbReference type="ARBA" id="ARBA00022833"/>
    </source>
</evidence>
<dbReference type="FunFam" id="3.30.160.60:FF:000065">
    <property type="entry name" value="B-cell CLL/lymphoma 6, member B"/>
    <property type="match status" value="1"/>
</dbReference>
<keyword evidence="2 11" id="KW-0489">Methyltransferase</keyword>
<dbReference type="InterPro" id="IPR010675">
    <property type="entry name" value="Bin3_C"/>
</dbReference>
<dbReference type="OrthoDB" id="273070at2759"/>
<evidence type="ECO:0000259" key="12">
    <source>
        <dbReference type="PROSITE" id="PS50157"/>
    </source>
</evidence>
<feature type="domain" description="C2H2-type" evidence="12">
    <location>
        <begin position="168"/>
        <end position="196"/>
    </location>
</feature>
<gene>
    <name evidence="14" type="ORF">TBRA_LOCUS2007</name>
</gene>
<dbReference type="Proteomes" id="UP000479190">
    <property type="component" value="Unassembled WGS sequence"/>
</dbReference>
<dbReference type="GO" id="GO:0008173">
    <property type="term" value="F:RNA methyltransferase activity"/>
    <property type="evidence" value="ECO:0007669"/>
    <property type="project" value="UniProtKB-UniRule"/>
</dbReference>
<dbReference type="Gene3D" id="3.30.160.60">
    <property type="entry name" value="Classic Zinc Finger"/>
    <property type="match status" value="6"/>
</dbReference>
<dbReference type="InterPro" id="IPR036236">
    <property type="entry name" value="Znf_C2H2_sf"/>
</dbReference>
<dbReference type="EMBL" id="CADCXV010000391">
    <property type="protein sequence ID" value="CAB0029991.1"/>
    <property type="molecule type" value="Genomic_DNA"/>
</dbReference>
<feature type="domain" description="C2H2-type" evidence="12">
    <location>
        <begin position="97"/>
        <end position="125"/>
    </location>
</feature>
<dbReference type="GO" id="GO:0008270">
    <property type="term" value="F:zinc ion binding"/>
    <property type="evidence" value="ECO:0007669"/>
    <property type="project" value="UniProtKB-KW"/>
</dbReference>
<dbReference type="InterPro" id="IPR013087">
    <property type="entry name" value="Znf_C2H2_type"/>
</dbReference>
<evidence type="ECO:0000256" key="6">
    <source>
        <dbReference type="ARBA" id="ARBA00022737"/>
    </source>
</evidence>
<evidence type="ECO:0000256" key="11">
    <source>
        <dbReference type="RuleBase" id="RU367087"/>
    </source>
</evidence>
<keyword evidence="8" id="KW-0862">Zinc</keyword>
<evidence type="ECO:0000256" key="3">
    <source>
        <dbReference type="ARBA" id="ARBA00022679"/>
    </source>
</evidence>
<dbReference type="PROSITE" id="PS51515">
    <property type="entry name" value="BIN3_SAM"/>
    <property type="match status" value="1"/>
</dbReference>
<organism evidence="14 15">
    <name type="scientific">Trichogramma brassicae</name>
    <dbReference type="NCBI Taxonomy" id="86971"/>
    <lineage>
        <taxon>Eukaryota</taxon>
        <taxon>Metazoa</taxon>
        <taxon>Ecdysozoa</taxon>
        <taxon>Arthropoda</taxon>
        <taxon>Hexapoda</taxon>
        <taxon>Insecta</taxon>
        <taxon>Pterygota</taxon>
        <taxon>Neoptera</taxon>
        <taxon>Endopterygota</taxon>
        <taxon>Hymenoptera</taxon>
        <taxon>Apocrita</taxon>
        <taxon>Proctotrupomorpha</taxon>
        <taxon>Chalcidoidea</taxon>
        <taxon>Trichogrammatidae</taxon>
        <taxon>Trichogramma</taxon>
    </lineage>
</organism>
<evidence type="ECO:0000256" key="7">
    <source>
        <dbReference type="ARBA" id="ARBA00022771"/>
    </source>
</evidence>
<dbReference type="InterPro" id="IPR039772">
    <property type="entry name" value="Bin3-like"/>
</dbReference>
<proteinExistence type="inferred from homology"/>
<comment type="similarity">
    <text evidence="1 11">Belongs to the methyltransferase superfamily.</text>
</comment>
<feature type="domain" description="Bin3-type SAM" evidence="13">
    <location>
        <begin position="407"/>
        <end position="614"/>
    </location>
</feature>
<dbReference type="InterPro" id="IPR024160">
    <property type="entry name" value="BIN3_SAM-bd_dom"/>
</dbReference>
<keyword evidence="3 11" id="KW-0808">Transferase</keyword>
<reference evidence="14 15" key="1">
    <citation type="submission" date="2020-02" db="EMBL/GenBank/DDBJ databases">
        <authorList>
            <person name="Ferguson B K."/>
        </authorList>
    </citation>
    <scope>NUCLEOTIDE SEQUENCE [LARGE SCALE GENOMIC DNA]</scope>
</reference>
<feature type="domain" description="C2H2-type" evidence="12">
    <location>
        <begin position="10"/>
        <end position="38"/>
    </location>
</feature>
<dbReference type="PANTHER" id="PTHR12315">
    <property type="entry name" value="BICOID-INTERACTING PROTEIN RELATED"/>
    <property type="match status" value="1"/>
</dbReference>
<dbReference type="GO" id="GO:0030674">
    <property type="term" value="F:protein-macromolecule adaptor activity"/>
    <property type="evidence" value="ECO:0007669"/>
    <property type="project" value="UniProtKB-ARBA"/>
</dbReference>
<dbReference type="AlphaFoldDB" id="A0A6H5I2D9"/>
<dbReference type="SUPFAM" id="SSF53335">
    <property type="entry name" value="S-adenosyl-L-methionine-dependent methyltransferases"/>
    <property type="match status" value="1"/>
</dbReference>
<dbReference type="CDD" id="cd02440">
    <property type="entry name" value="AdoMet_MTases"/>
    <property type="match status" value="1"/>
</dbReference>
<dbReference type="FunFam" id="3.30.160.60:FF:000446">
    <property type="entry name" value="Zinc finger protein"/>
    <property type="match status" value="1"/>
</dbReference>
<protein>
    <recommendedName>
        <fullName evidence="11">RNA methyltransferase</fullName>
        <ecNumber evidence="11">2.1.1.-</ecNumber>
    </recommendedName>
</protein>
<dbReference type="EC" id="2.1.1.-" evidence="11"/>
<evidence type="ECO:0000259" key="13">
    <source>
        <dbReference type="PROSITE" id="PS51515"/>
    </source>
</evidence>
<feature type="domain" description="C2H2-type" evidence="12">
    <location>
        <begin position="139"/>
        <end position="167"/>
    </location>
</feature>
<evidence type="ECO:0000256" key="9">
    <source>
        <dbReference type="PROSITE-ProRule" id="PRU00042"/>
    </source>
</evidence>
<dbReference type="PROSITE" id="PS00028">
    <property type="entry name" value="ZINC_FINGER_C2H2_1"/>
    <property type="match status" value="6"/>
</dbReference>
<feature type="domain" description="C2H2-type" evidence="12">
    <location>
        <begin position="68"/>
        <end position="96"/>
    </location>
</feature>